<comment type="similarity">
    <text evidence="1">Belongs to the PPP phosphatase family.</text>
</comment>
<dbReference type="PRINTS" id="PR00114">
    <property type="entry name" value="STPHPHTASE"/>
</dbReference>
<organism evidence="3 4">
    <name type="scientific">Tritrichomonas musculus</name>
    <dbReference type="NCBI Taxonomy" id="1915356"/>
    <lineage>
        <taxon>Eukaryota</taxon>
        <taxon>Metamonada</taxon>
        <taxon>Parabasalia</taxon>
        <taxon>Tritrichomonadida</taxon>
        <taxon>Tritrichomonadidae</taxon>
        <taxon>Tritrichomonas</taxon>
    </lineage>
</organism>
<protein>
    <recommendedName>
        <fullName evidence="1">Serine/threonine-protein phosphatase</fullName>
        <ecNumber evidence="1">3.1.3.16</ecNumber>
    </recommendedName>
</protein>
<name>A0ABR2H2J5_9EUKA</name>
<dbReference type="SMART" id="SM00156">
    <property type="entry name" value="PP2Ac"/>
    <property type="match status" value="1"/>
</dbReference>
<sequence>MKVMRPDSFYLIRGNHEFDAVCSLYGFKDEIISYHDPKKQKNTSNQEEYHTYDMNCHQYTEKLYDAFIHTFSFLPIAAILNLTTFCIHGGISPKLEHVEFIHSSIQRPINTFEENSDLVWSDPSHSSKQFEENLRGRGFLFNRESTTNFLNKSSLTRIIRGHQCVKKGSVKNFGDKCITIFSASSYDKEMGNSSAILQLFQEDDSIKVTTFPPLCRLQKYDTAYYKVQPLNQGEKKIKNCFSLNHPKLFSTGSFRMPLNSSSGNQLNTKRLNDFLPQQNSFRLPTIVKPKFITNSKKVLQCSNVRPRLYSSSSLNDFDDPKIKKDTTICKSDYDF</sequence>
<accession>A0ABR2H2J5</accession>
<dbReference type="EMBL" id="JAPFFF010000047">
    <property type="protein sequence ID" value="KAK8840371.1"/>
    <property type="molecule type" value="Genomic_DNA"/>
</dbReference>
<dbReference type="SUPFAM" id="SSF56300">
    <property type="entry name" value="Metallo-dependent phosphatases"/>
    <property type="match status" value="1"/>
</dbReference>
<comment type="catalytic activity">
    <reaction evidence="1">
        <text>O-phospho-L-threonyl-[protein] + H2O = L-threonyl-[protein] + phosphate</text>
        <dbReference type="Rhea" id="RHEA:47004"/>
        <dbReference type="Rhea" id="RHEA-COMP:11060"/>
        <dbReference type="Rhea" id="RHEA-COMP:11605"/>
        <dbReference type="ChEBI" id="CHEBI:15377"/>
        <dbReference type="ChEBI" id="CHEBI:30013"/>
        <dbReference type="ChEBI" id="CHEBI:43474"/>
        <dbReference type="ChEBI" id="CHEBI:61977"/>
        <dbReference type="EC" id="3.1.3.16"/>
    </reaction>
</comment>
<dbReference type="PANTHER" id="PTHR11668:SF494">
    <property type="entry name" value="PROTEIN PHOSPHATASE, PUTATIVE-RELATED"/>
    <property type="match status" value="1"/>
</dbReference>
<dbReference type="Pfam" id="PF00149">
    <property type="entry name" value="Metallophos"/>
    <property type="match status" value="1"/>
</dbReference>
<reference evidence="3 4" key="1">
    <citation type="submission" date="2024-04" db="EMBL/GenBank/DDBJ databases">
        <title>Tritrichomonas musculus Genome.</title>
        <authorList>
            <person name="Alves-Ferreira E."/>
            <person name="Grigg M."/>
            <person name="Lorenzi H."/>
            <person name="Galac M."/>
        </authorList>
    </citation>
    <scope>NUCLEOTIDE SEQUENCE [LARGE SCALE GENOMIC DNA]</scope>
    <source>
        <strain evidence="3 4">EAF2021</strain>
    </source>
</reference>
<dbReference type="PANTHER" id="PTHR11668">
    <property type="entry name" value="SERINE/THREONINE PROTEIN PHOSPHATASE"/>
    <property type="match status" value="1"/>
</dbReference>
<dbReference type="InterPro" id="IPR004843">
    <property type="entry name" value="Calcineurin-like_PHP"/>
</dbReference>
<dbReference type="EC" id="3.1.3.16" evidence="1"/>
<evidence type="ECO:0000313" key="4">
    <source>
        <dbReference type="Proteomes" id="UP001470230"/>
    </source>
</evidence>
<dbReference type="Gene3D" id="3.60.21.10">
    <property type="match status" value="1"/>
</dbReference>
<dbReference type="Proteomes" id="UP001470230">
    <property type="component" value="Unassembled WGS sequence"/>
</dbReference>
<keyword evidence="1" id="KW-0378">Hydrolase</keyword>
<evidence type="ECO:0000256" key="1">
    <source>
        <dbReference type="RuleBase" id="RU004273"/>
    </source>
</evidence>
<dbReference type="InterPro" id="IPR050341">
    <property type="entry name" value="PP1_catalytic_subunit"/>
</dbReference>
<gene>
    <name evidence="3" type="ORF">M9Y10_030932</name>
</gene>
<dbReference type="PROSITE" id="PS00125">
    <property type="entry name" value="SER_THR_PHOSPHATASE"/>
    <property type="match status" value="1"/>
</dbReference>
<proteinExistence type="inferred from homology"/>
<feature type="domain" description="Serine/threonine specific protein phosphatases" evidence="2">
    <location>
        <begin position="12"/>
        <end position="17"/>
    </location>
</feature>
<evidence type="ECO:0000259" key="2">
    <source>
        <dbReference type="PROSITE" id="PS00125"/>
    </source>
</evidence>
<evidence type="ECO:0000313" key="3">
    <source>
        <dbReference type="EMBL" id="KAK8840371.1"/>
    </source>
</evidence>
<comment type="caution">
    <text evidence="3">The sequence shown here is derived from an EMBL/GenBank/DDBJ whole genome shotgun (WGS) entry which is preliminary data.</text>
</comment>
<dbReference type="InterPro" id="IPR006186">
    <property type="entry name" value="Ser/Thr-sp_prot-phosphatase"/>
</dbReference>
<dbReference type="InterPro" id="IPR029052">
    <property type="entry name" value="Metallo-depent_PP-like"/>
</dbReference>
<keyword evidence="4" id="KW-1185">Reference proteome</keyword>
<dbReference type="CDD" id="cd00144">
    <property type="entry name" value="MPP_PPP_family"/>
    <property type="match status" value="1"/>
</dbReference>